<accession>A0A0D0IT17</accession>
<reference evidence="1 2" key="1">
    <citation type="submission" date="2015-01" db="EMBL/GenBank/DDBJ databases">
        <title>Comparative genomics of non-oral Prevotella species.</title>
        <authorList>
            <person name="Accetto T."/>
            <person name="Nograsek B."/>
            <person name="Avgustin G."/>
        </authorList>
    </citation>
    <scope>NUCLEOTIDE SEQUENCE [LARGE SCALE GENOMIC DNA]</scope>
    <source>
        <strain evidence="1 2">P5-119</strain>
    </source>
</reference>
<dbReference type="EMBL" id="JXQK01000088">
    <property type="protein sequence ID" value="KIP60074.1"/>
    <property type="molecule type" value="Genomic_DNA"/>
</dbReference>
<organism evidence="1 2">
    <name type="scientific">Prevotella pectinovora</name>
    <dbReference type="NCBI Taxonomy" id="1602169"/>
    <lineage>
        <taxon>Bacteria</taxon>
        <taxon>Pseudomonadati</taxon>
        <taxon>Bacteroidota</taxon>
        <taxon>Bacteroidia</taxon>
        <taxon>Bacteroidales</taxon>
        <taxon>Prevotellaceae</taxon>
        <taxon>Prevotella</taxon>
    </lineage>
</organism>
<gene>
    <name evidence="1" type="ORF">ST44_12030</name>
</gene>
<protein>
    <submittedName>
        <fullName evidence="1">Uncharacterized protein</fullName>
    </submittedName>
</protein>
<evidence type="ECO:0000313" key="2">
    <source>
        <dbReference type="Proteomes" id="UP000032046"/>
    </source>
</evidence>
<dbReference type="Proteomes" id="UP000032046">
    <property type="component" value="Unassembled WGS sequence"/>
</dbReference>
<dbReference type="AlphaFoldDB" id="A0A0D0IT17"/>
<evidence type="ECO:0000313" key="1">
    <source>
        <dbReference type="EMBL" id="KIP60074.1"/>
    </source>
</evidence>
<sequence>MFATASFAQPLAKVQANGPFANSSLRYQPNIKKPAGQPMNFIMPTVSNQTTLSARVCKAASESELITEQPAGTLHDNLYGTSEGYLVMFGYVFHITLDGTVERYVEGSNGEVYIQNAICTIPSGSWIKGYKAEGDTIKFDFPQKYYAQDAIDANGNPTGEKEYFYAYRAVMNQDGSSFVPDPTSQTISYVLRNDSLIRVDNHDNNVYLALCADDGGWSGYADYYQVWSKMNETASVPPASAEVSKYQVRFINNDGQDDARIINLAIDGKDLYLGNLSENAPDNWAKGKIDGDKAVFEGKIYMGVDPVEQIHSFFAPLGSKKIWNELYGVEVDSFYFEKSISFDYDAVAKTLKSDGMFDVNKGMNSVYPTISYGAPQMEPWVEVPGSPKDPVLLQFAPFDEAQGCGVLQFWFDKNSVDGNLLDAQKLYYNLYFDGDLFTAYPDEYTNISEEITDIPYYFSDNSFDFIANGNMHTLYFYMTGFTKLGIQTFYKDGDKVYKSNLVEYEIDDEGNFTPVETAIKGMTADNGNVTSVSFSDLSGRRVSNLASGVYLKTMKMADGTQKTVKVVKK</sequence>
<proteinExistence type="predicted"/>
<keyword evidence="2" id="KW-1185">Reference proteome</keyword>
<comment type="caution">
    <text evidence="1">The sequence shown here is derived from an EMBL/GenBank/DDBJ whole genome shotgun (WGS) entry which is preliminary data.</text>
</comment>
<name>A0A0D0IT17_9BACT</name>